<feature type="compositionally biased region" description="Polar residues" evidence="2">
    <location>
        <begin position="352"/>
        <end position="366"/>
    </location>
</feature>
<feature type="region of interest" description="Disordered" evidence="2">
    <location>
        <begin position="348"/>
        <end position="395"/>
    </location>
</feature>
<keyword evidence="1" id="KW-0175">Coiled coil</keyword>
<protein>
    <submittedName>
        <fullName evidence="3">Uncharacterized protein</fullName>
    </submittedName>
</protein>
<accession>V2XLF6</accession>
<name>V2XLF6_MONRO</name>
<dbReference type="OrthoDB" id="2562743at2759"/>
<sequence length="395" mass="45059">MSASTAQLILENAEYHSRLTQYYDSLQNAISDLRQQVELLEGLEKELETVKAKVEKLATRTRFERKNHEKTRDSTARRFAASMMENSKVKYELKKEKEEREYVEALEREVKERVNLERIETEILKARIAEVELNEKTNEINNVKRELRSLYERIFDGPTPDFPRDDELKDELKFAQATHRQIQGQVDNHLQVAELLQQAWRELYHCSEALHAALENSTHKTGGGRLTTAEGRKALEKAVSNASEAQKLVSQAQSLSPDETYVGDIHVRNNSHLFTEAVALRMDAYKCAKANREELQTIQQRVKEERRAANSRAKQVADDLIEAAEVISQCQEALMEHRRVTVERVVELGTDSPPSYQRQAETSRTSVDPPPNPQNHDLPPSYTGTDAGNPIVAAT</sequence>
<evidence type="ECO:0000256" key="2">
    <source>
        <dbReference type="SAM" id="MobiDB-lite"/>
    </source>
</evidence>
<evidence type="ECO:0000313" key="3">
    <source>
        <dbReference type="EMBL" id="ESK93320.1"/>
    </source>
</evidence>
<proteinExistence type="predicted"/>
<gene>
    <name evidence="3" type="ORF">Moror_14526</name>
</gene>
<feature type="coiled-coil region" evidence="1">
    <location>
        <begin position="285"/>
        <end position="312"/>
    </location>
</feature>
<dbReference type="KEGG" id="mrr:Moror_14526"/>
<feature type="coiled-coil region" evidence="1">
    <location>
        <begin position="16"/>
        <end position="153"/>
    </location>
</feature>
<dbReference type="Proteomes" id="UP000017559">
    <property type="component" value="Unassembled WGS sequence"/>
</dbReference>
<keyword evidence="4" id="KW-1185">Reference proteome</keyword>
<dbReference type="PANTHER" id="PTHR21974:SF2">
    <property type="entry name" value="RE15880P"/>
    <property type="match status" value="1"/>
</dbReference>
<evidence type="ECO:0000256" key="1">
    <source>
        <dbReference type="SAM" id="Coils"/>
    </source>
</evidence>
<organism evidence="3 4">
    <name type="scientific">Moniliophthora roreri (strain MCA 2997)</name>
    <name type="common">Cocoa frosty pod rot fungus</name>
    <name type="synonym">Crinipellis roreri</name>
    <dbReference type="NCBI Taxonomy" id="1381753"/>
    <lineage>
        <taxon>Eukaryota</taxon>
        <taxon>Fungi</taxon>
        <taxon>Dikarya</taxon>
        <taxon>Basidiomycota</taxon>
        <taxon>Agaricomycotina</taxon>
        <taxon>Agaricomycetes</taxon>
        <taxon>Agaricomycetidae</taxon>
        <taxon>Agaricales</taxon>
        <taxon>Marasmiineae</taxon>
        <taxon>Marasmiaceae</taxon>
        <taxon>Moniliophthora</taxon>
    </lineage>
</organism>
<dbReference type="AlphaFoldDB" id="V2XLF6"/>
<dbReference type="HOGENOM" id="CLU_044873_1_0_1"/>
<comment type="caution">
    <text evidence="3">The sequence shown here is derived from an EMBL/GenBank/DDBJ whole genome shotgun (WGS) entry which is preliminary data.</text>
</comment>
<dbReference type="PANTHER" id="PTHR21974">
    <property type="entry name" value="RE15880P"/>
    <property type="match status" value="1"/>
</dbReference>
<dbReference type="EMBL" id="AWSO01000206">
    <property type="protein sequence ID" value="ESK93320.1"/>
    <property type="molecule type" value="Genomic_DNA"/>
</dbReference>
<evidence type="ECO:0000313" key="4">
    <source>
        <dbReference type="Proteomes" id="UP000017559"/>
    </source>
</evidence>
<reference evidence="3 4" key="1">
    <citation type="journal article" date="2014" name="BMC Genomics">
        <title>Genome and secretome analysis of the hemibiotrophic fungal pathogen, Moniliophthora roreri, which causes frosty pod rot disease of cacao: mechanisms of the biotrophic and necrotrophic phases.</title>
        <authorList>
            <person name="Meinhardt L.W."/>
            <person name="Costa G.G.L."/>
            <person name="Thomazella D.P.T."/>
            <person name="Teixeira P.J.P.L."/>
            <person name="Carazzolle M.F."/>
            <person name="Schuster S.C."/>
            <person name="Carlson J.E."/>
            <person name="Guiltinan M.J."/>
            <person name="Mieczkowski P."/>
            <person name="Farmer A."/>
            <person name="Ramaraj T."/>
            <person name="Crozier J."/>
            <person name="Davis R.E."/>
            <person name="Shao J."/>
            <person name="Melnick R.L."/>
            <person name="Pereira G.A.G."/>
            <person name="Bailey B.A."/>
        </authorList>
    </citation>
    <scope>NUCLEOTIDE SEQUENCE [LARGE SCALE GENOMIC DNA]</scope>
    <source>
        <strain evidence="3 4">MCA 2997</strain>
    </source>
</reference>